<keyword evidence="3" id="KW-1185">Reference proteome</keyword>
<name>A0A5N5TM17_9CRUS</name>
<evidence type="ECO:0000256" key="1">
    <source>
        <dbReference type="SAM" id="SignalP"/>
    </source>
</evidence>
<dbReference type="EMBL" id="SEYY01000446">
    <property type="protein sequence ID" value="KAB7507224.1"/>
    <property type="molecule type" value="Genomic_DNA"/>
</dbReference>
<accession>A0A5N5TM17</accession>
<comment type="caution">
    <text evidence="2">The sequence shown here is derived from an EMBL/GenBank/DDBJ whole genome shotgun (WGS) entry which is preliminary data.</text>
</comment>
<evidence type="ECO:0000313" key="3">
    <source>
        <dbReference type="Proteomes" id="UP000326759"/>
    </source>
</evidence>
<gene>
    <name evidence="2" type="ORF">Anas_04835</name>
</gene>
<reference evidence="2 3" key="1">
    <citation type="journal article" date="2019" name="PLoS Biol.">
        <title>Sex chromosomes control vertical transmission of feminizing Wolbachia symbionts in an isopod.</title>
        <authorList>
            <person name="Becking T."/>
            <person name="Chebbi M.A."/>
            <person name="Giraud I."/>
            <person name="Moumen B."/>
            <person name="Laverre T."/>
            <person name="Caubet Y."/>
            <person name="Peccoud J."/>
            <person name="Gilbert C."/>
            <person name="Cordaux R."/>
        </authorList>
    </citation>
    <scope>NUCLEOTIDE SEQUENCE [LARGE SCALE GENOMIC DNA]</scope>
    <source>
        <strain evidence="2">ANa2</strain>
        <tissue evidence="2">Whole body excluding digestive tract and cuticle</tissue>
    </source>
</reference>
<feature type="signal peptide" evidence="1">
    <location>
        <begin position="1"/>
        <end position="20"/>
    </location>
</feature>
<protein>
    <submittedName>
        <fullName evidence="2">Uncharacterized protein</fullName>
    </submittedName>
</protein>
<dbReference type="OrthoDB" id="10426089at2759"/>
<evidence type="ECO:0000313" key="2">
    <source>
        <dbReference type="EMBL" id="KAB7507224.1"/>
    </source>
</evidence>
<keyword evidence="1" id="KW-0732">Signal</keyword>
<dbReference type="Proteomes" id="UP000326759">
    <property type="component" value="Unassembled WGS sequence"/>
</dbReference>
<sequence length="136" mass="15181">MKLIFFVTVLSVCLLQGVYGMNPTDDTVLPCTFDNFLSQLDVTIAEMLGEKLGFVIGNIVALFLQEDSNLSVDPEDERCYVGTVAKILQEVFELLGLTYIECVEDRECAFGYTCQRVLSPVEGILGFCFEKPMQTL</sequence>
<organism evidence="2 3">
    <name type="scientific">Armadillidium nasatum</name>
    <dbReference type="NCBI Taxonomy" id="96803"/>
    <lineage>
        <taxon>Eukaryota</taxon>
        <taxon>Metazoa</taxon>
        <taxon>Ecdysozoa</taxon>
        <taxon>Arthropoda</taxon>
        <taxon>Crustacea</taxon>
        <taxon>Multicrustacea</taxon>
        <taxon>Malacostraca</taxon>
        <taxon>Eumalacostraca</taxon>
        <taxon>Peracarida</taxon>
        <taxon>Isopoda</taxon>
        <taxon>Oniscidea</taxon>
        <taxon>Crinocheta</taxon>
        <taxon>Armadillidiidae</taxon>
        <taxon>Armadillidium</taxon>
    </lineage>
</organism>
<feature type="chain" id="PRO_5024361313" evidence="1">
    <location>
        <begin position="21"/>
        <end position="136"/>
    </location>
</feature>
<dbReference type="AlphaFoldDB" id="A0A5N5TM17"/>
<proteinExistence type="predicted"/>